<feature type="region of interest" description="Disordered" evidence="9">
    <location>
        <begin position="357"/>
        <end position="399"/>
    </location>
</feature>
<feature type="compositionally biased region" description="Basic and acidic residues" evidence="9">
    <location>
        <begin position="359"/>
        <end position="372"/>
    </location>
</feature>
<dbReference type="InterPro" id="IPR031127">
    <property type="entry name" value="E3_UB_ligase_RBR"/>
</dbReference>
<comment type="catalytic activity">
    <reaction evidence="1">
        <text>[E2 ubiquitin-conjugating enzyme]-S-ubiquitinyl-L-cysteine + [acceptor protein]-L-lysine = [E2 ubiquitin-conjugating enzyme]-L-cysteine + [acceptor protein]-N(6)-ubiquitinyl-L-lysine.</text>
        <dbReference type="EC" id="2.3.2.31"/>
    </reaction>
</comment>
<evidence type="ECO:0000256" key="7">
    <source>
        <dbReference type="ARBA" id="ARBA00022786"/>
    </source>
</evidence>
<dbReference type="InterPro" id="IPR044066">
    <property type="entry name" value="TRIAD_supradom"/>
</dbReference>
<proteinExistence type="predicted"/>
<accession>A0A2H3K7J2</accession>
<dbReference type="STRING" id="742152.A0A2H3K7J2"/>
<sequence>MLAVPDRTGDRALYSIVKELDDLKNLRPQRGGHGDPRRMSRKWREHSYEEPVALATLPKHNEEQYERRVSIIYVPPLCEIPATPAMRKSLLRPISLSVRSVSYTNKLRRKFSSASGTSLSRRSTTGSSNRFGIPKVLKRTRTCVVCQSAIDGTRVRVPCGHYLDIPCFMHLVDKSAHDESLFPPSCCRQAIPDRTLRHYLPPPLIEVLADKGREFSATKRVYCSNPPCSRFLGPRTEDSPPQVLTCTACTTQTCSACRERMRAHKPHRCGRDRAQRELLALANQKGWARCPACEHMIELRSGCYHMTCICATQFCYLCRSPWKTCDCPQWEVMQLRDVGEGLSLDRPLSGLRVALRTETAAKKPESKADRPKRSGQTVARPISRVQSEVSVAASKPFQS</sequence>
<dbReference type="Gene3D" id="3.30.40.10">
    <property type="entry name" value="Zinc/RING finger domain, C3HC4 (zinc finger)"/>
    <property type="match status" value="1"/>
</dbReference>
<feature type="domain" description="RING-type" evidence="10">
    <location>
        <begin position="139"/>
        <end position="331"/>
    </location>
</feature>
<keyword evidence="3" id="KW-0808">Transferase</keyword>
<evidence type="ECO:0000256" key="2">
    <source>
        <dbReference type="ARBA" id="ARBA00012251"/>
    </source>
</evidence>
<dbReference type="OrthoDB" id="9977870at2759"/>
<dbReference type="Gene3D" id="1.20.120.1750">
    <property type="match status" value="1"/>
</dbReference>
<evidence type="ECO:0000259" key="10">
    <source>
        <dbReference type="PROSITE" id="PS51873"/>
    </source>
</evidence>
<dbReference type="GO" id="GO:0061630">
    <property type="term" value="F:ubiquitin protein ligase activity"/>
    <property type="evidence" value="ECO:0007669"/>
    <property type="project" value="UniProtKB-EC"/>
</dbReference>
<dbReference type="EC" id="2.3.2.31" evidence="2"/>
<evidence type="ECO:0000256" key="8">
    <source>
        <dbReference type="ARBA" id="ARBA00022833"/>
    </source>
</evidence>
<dbReference type="InterPro" id="IPR013083">
    <property type="entry name" value="Znf_RING/FYVE/PHD"/>
</dbReference>
<gene>
    <name evidence="11" type="ORF">WOLCODRAFT_106017</name>
</gene>
<dbReference type="PROSITE" id="PS51873">
    <property type="entry name" value="TRIAD"/>
    <property type="match status" value="1"/>
</dbReference>
<name>A0A2H3K7J2_WOLCO</name>
<protein>
    <recommendedName>
        <fullName evidence="2">RBR-type E3 ubiquitin transferase</fullName>
        <ecNumber evidence="2">2.3.2.31</ecNumber>
    </recommendedName>
</protein>
<dbReference type="GO" id="GO:0016567">
    <property type="term" value="P:protein ubiquitination"/>
    <property type="evidence" value="ECO:0007669"/>
    <property type="project" value="InterPro"/>
</dbReference>
<evidence type="ECO:0000313" key="11">
    <source>
        <dbReference type="EMBL" id="PCH45044.1"/>
    </source>
</evidence>
<evidence type="ECO:0000256" key="6">
    <source>
        <dbReference type="ARBA" id="ARBA00022771"/>
    </source>
</evidence>
<dbReference type="Pfam" id="PF01485">
    <property type="entry name" value="IBR"/>
    <property type="match status" value="2"/>
</dbReference>
<dbReference type="InterPro" id="IPR002867">
    <property type="entry name" value="IBR_dom"/>
</dbReference>
<keyword evidence="7" id="KW-0833">Ubl conjugation pathway</keyword>
<dbReference type="SUPFAM" id="SSF57850">
    <property type="entry name" value="RING/U-box"/>
    <property type="match status" value="2"/>
</dbReference>
<dbReference type="Proteomes" id="UP000218811">
    <property type="component" value="Unassembled WGS sequence"/>
</dbReference>
<organism evidence="11 12">
    <name type="scientific">Wolfiporia cocos (strain MD-104)</name>
    <name type="common">Brown rot fungus</name>
    <dbReference type="NCBI Taxonomy" id="742152"/>
    <lineage>
        <taxon>Eukaryota</taxon>
        <taxon>Fungi</taxon>
        <taxon>Dikarya</taxon>
        <taxon>Basidiomycota</taxon>
        <taxon>Agaricomycotina</taxon>
        <taxon>Agaricomycetes</taxon>
        <taxon>Polyporales</taxon>
        <taxon>Phaeolaceae</taxon>
        <taxon>Wolfiporia</taxon>
    </lineage>
</organism>
<evidence type="ECO:0000256" key="1">
    <source>
        <dbReference type="ARBA" id="ARBA00001798"/>
    </source>
</evidence>
<dbReference type="EMBL" id="KB468168">
    <property type="protein sequence ID" value="PCH45044.1"/>
    <property type="molecule type" value="Genomic_DNA"/>
</dbReference>
<dbReference type="OMA" id="NEYETCP"/>
<keyword evidence="5" id="KW-0677">Repeat</keyword>
<dbReference type="PANTHER" id="PTHR11685">
    <property type="entry name" value="RBR FAMILY RING FINGER AND IBR DOMAIN-CONTAINING"/>
    <property type="match status" value="1"/>
</dbReference>
<reference evidence="11 12" key="1">
    <citation type="journal article" date="2012" name="Science">
        <title>The Paleozoic origin of enzymatic lignin decomposition reconstructed from 31 fungal genomes.</title>
        <authorList>
            <person name="Floudas D."/>
            <person name="Binder M."/>
            <person name="Riley R."/>
            <person name="Barry K."/>
            <person name="Blanchette R.A."/>
            <person name="Henrissat B."/>
            <person name="Martinez A.T."/>
            <person name="Otillar R."/>
            <person name="Spatafora J.W."/>
            <person name="Yadav J.S."/>
            <person name="Aerts A."/>
            <person name="Benoit I."/>
            <person name="Boyd A."/>
            <person name="Carlson A."/>
            <person name="Copeland A."/>
            <person name="Coutinho P.M."/>
            <person name="de Vries R.P."/>
            <person name="Ferreira P."/>
            <person name="Findley K."/>
            <person name="Foster B."/>
            <person name="Gaskell J."/>
            <person name="Glotzer D."/>
            <person name="Gorecki P."/>
            <person name="Heitman J."/>
            <person name="Hesse C."/>
            <person name="Hori C."/>
            <person name="Igarashi K."/>
            <person name="Jurgens J.A."/>
            <person name="Kallen N."/>
            <person name="Kersten P."/>
            <person name="Kohler A."/>
            <person name="Kuees U."/>
            <person name="Kumar T.K.A."/>
            <person name="Kuo A."/>
            <person name="LaButti K."/>
            <person name="Larrondo L.F."/>
            <person name="Lindquist E."/>
            <person name="Ling A."/>
            <person name="Lombard V."/>
            <person name="Lucas S."/>
            <person name="Lundell T."/>
            <person name="Martin R."/>
            <person name="McLaughlin D.J."/>
            <person name="Morgenstern I."/>
            <person name="Morin E."/>
            <person name="Murat C."/>
            <person name="Nagy L.G."/>
            <person name="Nolan M."/>
            <person name="Ohm R.A."/>
            <person name="Patyshakuliyeva A."/>
            <person name="Rokas A."/>
            <person name="Ruiz-Duenas F.J."/>
            <person name="Sabat G."/>
            <person name="Salamov A."/>
            <person name="Samejima M."/>
            <person name="Schmutz J."/>
            <person name="Slot J.C."/>
            <person name="St John F."/>
            <person name="Stenlid J."/>
            <person name="Sun H."/>
            <person name="Sun S."/>
            <person name="Syed K."/>
            <person name="Tsang A."/>
            <person name="Wiebenga A."/>
            <person name="Young D."/>
            <person name="Pisabarro A."/>
            <person name="Eastwood D.C."/>
            <person name="Martin F."/>
            <person name="Cullen D."/>
            <person name="Grigoriev I.V."/>
            <person name="Hibbett D.S."/>
        </authorList>
    </citation>
    <scope>NUCLEOTIDE SEQUENCE [LARGE SCALE GENOMIC DNA]</scope>
    <source>
        <strain evidence="11 12">MD-104</strain>
    </source>
</reference>
<evidence type="ECO:0000313" key="12">
    <source>
        <dbReference type="Proteomes" id="UP000218811"/>
    </source>
</evidence>
<evidence type="ECO:0000256" key="5">
    <source>
        <dbReference type="ARBA" id="ARBA00022737"/>
    </source>
</evidence>
<evidence type="ECO:0000256" key="4">
    <source>
        <dbReference type="ARBA" id="ARBA00022723"/>
    </source>
</evidence>
<dbReference type="GO" id="GO:0008270">
    <property type="term" value="F:zinc ion binding"/>
    <property type="evidence" value="ECO:0007669"/>
    <property type="project" value="UniProtKB-KW"/>
</dbReference>
<dbReference type="CDD" id="cd22584">
    <property type="entry name" value="Rcat_RBR_unk"/>
    <property type="match status" value="1"/>
</dbReference>
<dbReference type="AlphaFoldDB" id="A0A2H3K7J2"/>
<evidence type="ECO:0000256" key="3">
    <source>
        <dbReference type="ARBA" id="ARBA00022679"/>
    </source>
</evidence>
<keyword evidence="12" id="KW-1185">Reference proteome</keyword>
<keyword evidence="4" id="KW-0479">Metal-binding</keyword>
<keyword evidence="8" id="KW-0862">Zinc</keyword>
<evidence type="ECO:0000256" key="9">
    <source>
        <dbReference type="SAM" id="MobiDB-lite"/>
    </source>
</evidence>
<keyword evidence="6" id="KW-0863">Zinc-finger</keyword>